<accession>A0A1J6KP83</accession>
<organism evidence="1 2">
    <name type="scientific">Nicotiana attenuata</name>
    <name type="common">Coyote tobacco</name>
    <dbReference type="NCBI Taxonomy" id="49451"/>
    <lineage>
        <taxon>Eukaryota</taxon>
        <taxon>Viridiplantae</taxon>
        <taxon>Streptophyta</taxon>
        <taxon>Embryophyta</taxon>
        <taxon>Tracheophyta</taxon>
        <taxon>Spermatophyta</taxon>
        <taxon>Magnoliopsida</taxon>
        <taxon>eudicotyledons</taxon>
        <taxon>Gunneridae</taxon>
        <taxon>Pentapetalae</taxon>
        <taxon>asterids</taxon>
        <taxon>lamiids</taxon>
        <taxon>Solanales</taxon>
        <taxon>Solanaceae</taxon>
        <taxon>Nicotianoideae</taxon>
        <taxon>Nicotianeae</taxon>
        <taxon>Nicotiana</taxon>
    </lineage>
</organism>
<dbReference type="Gramene" id="OIT20993">
    <property type="protein sequence ID" value="OIT20993"/>
    <property type="gene ID" value="A4A49_61997"/>
</dbReference>
<dbReference type="EMBL" id="MJEQ01004698">
    <property type="protein sequence ID" value="OIT20993.1"/>
    <property type="molecule type" value="Genomic_DNA"/>
</dbReference>
<dbReference type="OMA" id="MPITHTG"/>
<comment type="caution">
    <text evidence="1">The sequence shown here is derived from an EMBL/GenBank/DDBJ whole genome shotgun (WGS) entry which is preliminary data.</text>
</comment>
<protein>
    <submittedName>
        <fullName evidence="1">Uncharacterized protein</fullName>
    </submittedName>
</protein>
<evidence type="ECO:0000313" key="2">
    <source>
        <dbReference type="Proteomes" id="UP000187609"/>
    </source>
</evidence>
<sequence>MTPSASILSSVHPYSGNDCVTVGNGTQLPISYTWHGTLSTPQSIFSVNDILMVPHLSTNLLSVRKFVSDNNCSIEFDPFGFDIKDLKTKSSLLRCNSSVPLYPLPSPSCGLVDTYHSAFATIRASLNL</sequence>
<keyword evidence="2" id="KW-1185">Reference proteome</keyword>
<dbReference type="AlphaFoldDB" id="A0A1J6KP83"/>
<name>A0A1J6KP83_NICAT</name>
<gene>
    <name evidence="1" type="ORF">A4A49_61997</name>
</gene>
<evidence type="ECO:0000313" key="1">
    <source>
        <dbReference type="EMBL" id="OIT20993.1"/>
    </source>
</evidence>
<proteinExistence type="predicted"/>
<reference evidence="1" key="1">
    <citation type="submission" date="2016-11" db="EMBL/GenBank/DDBJ databases">
        <title>The genome of Nicotiana attenuata.</title>
        <authorList>
            <person name="Xu S."/>
            <person name="Brockmoeller T."/>
            <person name="Gaquerel E."/>
            <person name="Navarro A."/>
            <person name="Kuhl H."/>
            <person name="Gase K."/>
            <person name="Ling Z."/>
            <person name="Zhou W."/>
            <person name="Kreitzer C."/>
            <person name="Stanke M."/>
            <person name="Tang H."/>
            <person name="Lyons E."/>
            <person name="Pandey P."/>
            <person name="Pandey S.P."/>
            <person name="Timmermann B."/>
            <person name="Baldwin I.T."/>
        </authorList>
    </citation>
    <scope>NUCLEOTIDE SEQUENCE [LARGE SCALE GENOMIC DNA]</scope>
    <source>
        <strain evidence="1">UT</strain>
    </source>
</reference>
<dbReference type="Proteomes" id="UP000187609">
    <property type="component" value="Unassembled WGS sequence"/>
</dbReference>